<dbReference type="PANTHER" id="PTHR39087">
    <property type="entry name" value="UPF0104 MEMBRANE PROTEIN MJ1595"/>
    <property type="match status" value="1"/>
</dbReference>
<dbReference type="AlphaFoldDB" id="A0A2W5ZB21"/>
<evidence type="ECO:0008006" key="9">
    <source>
        <dbReference type="Google" id="ProtNLM"/>
    </source>
</evidence>
<dbReference type="EMBL" id="QHBU01000174">
    <property type="protein sequence ID" value="PZR80076.1"/>
    <property type="molecule type" value="Genomic_DNA"/>
</dbReference>
<dbReference type="PANTHER" id="PTHR39087:SF2">
    <property type="entry name" value="UPF0104 MEMBRANE PROTEIN MJ1595"/>
    <property type="match status" value="1"/>
</dbReference>
<reference evidence="7 8" key="1">
    <citation type="journal article" date="2017" name="Nature">
        <title>Atmospheric trace gases support primary production in Antarctic desert surface soil.</title>
        <authorList>
            <person name="Ji M."/>
            <person name="Greening C."/>
            <person name="Vanwonterghem I."/>
            <person name="Carere C.R."/>
            <person name="Bay S.K."/>
            <person name="Steen J.A."/>
            <person name="Montgomery K."/>
            <person name="Lines T."/>
            <person name="Beardall J."/>
            <person name="van Dorst J."/>
            <person name="Snape I."/>
            <person name="Stott M.B."/>
            <person name="Hugenholtz P."/>
            <person name="Ferrari B.C."/>
        </authorList>
    </citation>
    <scope>NUCLEOTIDE SEQUENCE [LARGE SCALE GENOMIC DNA]</scope>
    <source>
        <strain evidence="7">RRmetagenome_bin12</strain>
    </source>
</reference>
<keyword evidence="4 6" id="KW-1133">Transmembrane helix</keyword>
<keyword evidence="5 6" id="KW-0472">Membrane</keyword>
<evidence type="ECO:0000313" key="8">
    <source>
        <dbReference type="Proteomes" id="UP000248724"/>
    </source>
</evidence>
<keyword evidence="2" id="KW-1003">Cell membrane</keyword>
<proteinExistence type="predicted"/>
<evidence type="ECO:0000256" key="5">
    <source>
        <dbReference type="ARBA" id="ARBA00023136"/>
    </source>
</evidence>
<gene>
    <name evidence="7" type="ORF">DLM65_09170</name>
</gene>
<sequence length="332" mass="36021">MIRALRKYALEIVAVLCLLALVLAVNPASLAGVFRHANVGLILLMLPVTLGAYLARSLAWWITLRQVKVDVDIRHSIAVEFAGQTMVFMPTGDLARIALIKEVTGTRRSSGELTATIAFQELLFMTLMGLGVLPRVASHPDIALLVIVMVLVHLLILTVLIWEPAYSWAVRVVEKVKPLRRFDSQLRSIRPAFIELLHLRVVVPVILCNAAAVFLSYLLFYMALHAVGQTHVGFIAATFVLALSFVISGISLIPGGVGPFEGLLTVLMIANGVPVAAGAAAGLLFRGFNDILMAGVGAVFLVLIKRGHLHERPRLRRRSSRPTAAARKKPAG</sequence>
<evidence type="ECO:0000313" key="7">
    <source>
        <dbReference type="EMBL" id="PZR80076.1"/>
    </source>
</evidence>
<evidence type="ECO:0000256" key="3">
    <source>
        <dbReference type="ARBA" id="ARBA00022692"/>
    </source>
</evidence>
<accession>A0A2W5ZB21</accession>
<evidence type="ECO:0000256" key="2">
    <source>
        <dbReference type="ARBA" id="ARBA00022475"/>
    </source>
</evidence>
<comment type="subcellular location">
    <subcellularLocation>
        <location evidence="1">Cell membrane</location>
        <topology evidence="1">Multi-pass membrane protein</topology>
    </subcellularLocation>
</comment>
<organism evidence="7 8">
    <name type="scientific">Candidatus Aeolococcus gillhamiae</name>
    <dbReference type="NCBI Taxonomy" id="3127015"/>
    <lineage>
        <taxon>Bacteria</taxon>
        <taxon>Bacillati</taxon>
        <taxon>Candidatus Dormiibacterota</taxon>
        <taxon>Candidatus Dormibacteria</taxon>
        <taxon>Candidatus Aeolococcales</taxon>
        <taxon>Candidatus Aeolococcaceae</taxon>
        <taxon>Candidatus Aeolococcus</taxon>
    </lineage>
</organism>
<keyword evidence="3 6" id="KW-0812">Transmembrane</keyword>
<dbReference type="InterPro" id="IPR022791">
    <property type="entry name" value="L-PG_synthase/AglD"/>
</dbReference>
<dbReference type="GO" id="GO:0005886">
    <property type="term" value="C:plasma membrane"/>
    <property type="evidence" value="ECO:0007669"/>
    <property type="project" value="UniProtKB-SubCell"/>
</dbReference>
<feature type="transmembrane region" description="Helical" evidence="6">
    <location>
        <begin position="265"/>
        <end position="285"/>
    </location>
</feature>
<evidence type="ECO:0000256" key="4">
    <source>
        <dbReference type="ARBA" id="ARBA00022989"/>
    </source>
</evidence>
<feature type="transmembrane region" description="Helical" evidence="6">
    <location>
        <begin position="232"/>
        <end position="253"/>
    </location>
</feature>
<dbReference type="Pfam" id="PF03706">
    <property type="entry name" value="LPG_synthase_TM"/>
    <property type="match status" value="1"/>
</dbReference>
<dbReference type="Proteomes" id="UP000248724">
    <property type="component" value="Unassembled WGS sequence"/>
</dbReference>
<name>A0A2W5ZB21_9BACT</name>
<evidence type="ECO:0000256" key="6">
    <source>
        <dbReference type="SAM" id="Phobius"/>
    </source>
</evidence>
<feature type="transmembrane region" description="Helical" evidence="6">
    <location>
        <begin position="41"/>
        <end position="64"/>
    </location>
</feature>
<comment type="caution">
    <text evidence="7">The sequence shown here is derived from an EMBL/GenBank/DDBJ whole genome shotgun (WGS) entry which is preliminary data.</text>
</comment>
<feature type="transmembrane region" description="Helical" evidence="6">
    <location>
        <begin position="197"/>
        <end position="220"/>
    </location>
</feature>
<protein>
    <recommendedName>
        <fullName evidence="9">TIGR00374 family protein</fullName>
    </recommendedName>
</protein>
<feature type="transmembrane region" description="Helical" evidence="6">
    <location>
        <begin position="142"/>
        <end position="162"/>
    </location>
</feature>
<evidence type="ECO:0000256" key="1">
    <source>
        <dbReference type="ARBA" id="ARBA00004651"/>
    </source>
</evidence>